<dbReference type="Proteomes" id="UP000284434">
    <property type="component" value="Unassembled WGS sequence"/>
</dbReference>
<comment type="caution">
    <text evidence="3">The sequence shown here is derived from an EMBL/GenBank/DDBJ whole genome shotgun (WGS) entry which is preliminary data.</text>
</comment>
<dbReference type="RefSeq" id="WP_013611786.1">
    <property type="nucleotide sequence ID" value="NZ_JABWDG010000004.1"/>
</dbReference>
<reference evidence="3 4" key="1">
    <citation type="submission" date="2018-08" db="EMBL/GenBank/DDBJ databases">
        <title>A genome reference for cultivated species of the human gut microbiota.</title>
        <authorList>
            <person name="Zou Y."/>
            <person name="Xue W."/>
            <person name="Luo G."/>
        </authorList>
    </citation>
    <scope>NUCLEOTIDE SEQUENCE [LARGE SCALE GENOMIC DNA]</scope>
    <source>
        <strain evidence="3 4">OF03-11</strain>
    </source>
</reference>
<name>A0A3D4ZBT4_9BACT</name>
<dbReference type="AlphaFoldDB" id="A0A3D4ZBT4"/>
<protein>
    <submittedName>
        <fullName evidence="3">DUF4843 domain-containing protein</fullName>
    </submittedName>
</protein>
<accession>A0A3D4ZBT4</accession>
<evidence type="ECO:0000313" key="2">
    <source>
        <dbReference type="EMBL" id="MDB9224261.1"/>
    </source>
</evidence>
<dbReference type="EMBL" id="QSCO01000008">
    <property type="protein sequence ID" value="RGY07436.1"/>
    <property type="molecule type" value="Genomic_DNA"/>
</dbReference>
<dbReference type="Pfam" id="PF16132">
    <property type="entry name" value="DUF4843"/>
    <property type="match status" value="1"/>
</dbReference>
<evidence type="ECO:0000313" key="4">
    <source>
        <dbReference type="Proteomes" id="UP000284434"/>
    </source>
</evidence>
<organism evidence="3 4">
    <name type="scientific">Odoribacter splanchnicus</name>
    <dbReference type="NCBI Taxonomy" id="28118"/>
    <lineage>
        <taxon>Bacteria</taxon>
        <taxon>Pseudomonadati</taxon>
        <taxon>Bacteroidota</taxon>
        <taxon>Bacteroidia</taxon>
        <taxon>Bacteroidales</taxon>
        <taxon>Odoribacteraceae</taxon>
        <taxon>Odoribacter</taxon>
    </lineage>
</organism>
<reference evidence="2" key="3">
    <citation type="submission" date="2023-01" db="EMBL/GenBank/DDBJ databases">
        <title>Human gut microbiome strain richness.</title>
        <authorList>
            <person name="Chen-Liaw A."/>
        </authorList>
    </citation>
    <scope>NUCLEOTIDE SEQUENCE</scope>
    <source>
        <strain evidence="2">RTP21484st1_B7_RTP21484_190118</strain>
    </source>
</reference>
<evidence type="ECO:0000313" key="3">
    <source>
        <dbReference type="EMBL" id="RGY07436.1"/>
    </source>
</evidence>
<dbReference type="Proteomes" id="UP001199750">
    <property type="component" value="Unassembled WGS sequence"/>
</dbReference>
<sequence length="263" mass="30149">MKHTILFLFIGLCIASCHETDYPTFDDSVIDIYFTQDSVNYSFGVTPLSTTEHVVELPVRIIGASVKEVARNFKIEVVDKRTNAESPLHYTVPEQLTLEKDSVNAVVPVTLKRSALGDTEWTVAFRLLPNDYFNPTAQTEKEISCEAIITFNNVVSKPNWTTWNGSFGWSESNMGPWNPVVYVTFMDFFHRLEETLPATYRALVERYGENLDQKYNTGWGEQDFGGWDWDFNYALQKYVCGPMYEYFQAHPELGVTTFPKPNV</sequence>
<reference evidence="1" key="2">
    <citation type="submission" date="2022-01" db="EMBL/GenBank/DDBJ databases">
        <title>Collection of gut derived symbiotic bacterial strains cultured from healthy donors.</title>
        <authorList>
            <person name="Lin H."/>
            <person name="Kohout C."/>
            <person name="Waligurski E."/>
            <person name="Pamer E.G."/>
        </authorList>
    </citation>
    <scope>NUCLEOTIDE SEQUENCE</scope>
    <source>
        <strain evidence="1">DFI.1.149</strain>
    </source>
</reference>
<gene>
    <name evidence="3" type="ORF">DXA53_07200</name>
    <name evidence="1" type="ORF">L0P03_08645</name>
    <name evidence="2" type="ORF">PN645_14785</name>
</gene>
<dbReference type="OMA" id="YITMRIN"/>
<dbReference type="GeneID" id="61274776"/>
<proteinExistence type="predicted"/>
<dbReference type="EMBL" id="JAQMRD010000022">
    <property type="protein sequence ID" value="MDB9224261.1"/>
    <property type="molecule type" value="Genomic_DNA"/>
</dbReference>
<dbReference type="InterPro" id="IPR032299">
    <property type="entry name" value="DUF4843"/>
</dbReference>
<dbReference type="Proteomes" id="UP001212263">
    <property type="component" value="Unassembled WGS sequence"/>
</dbReference>
<dbReference type="EMBL" id="JAKNDN010000014">
    <property type="protein sequence ID" value="MCG4959915.1"/>
    <property type="molecule type" value="Genomic_DNA"/>
</dbReference>
<evidence type="ECO:0000313" key="1">
    <source>
        <dbReference type="EMBL" id="MCG4959915.1"/>
    </source>
</evidence>